<dbReference type="AlphaFoldDB" id="A0A418WU61"/>
<dbReference type="Proteomes" id="UP000284605">
    <property type="component" value="Unassembled WGS sequence"/>
</dbReference>
<comment type="caution">
    <text evidence="1">The sequence shown here is derived from an EMBL/GenBank/DDBJ whole genome shotgun (WGS) entry which is preliminary data.</text>
</comment>
<reference evidence="1 2" key="1">
    <citation type="submission" date="2018-09" db="EMBL/GenBank/DDBJ databases">
        <authorList>
            <person name="Zhu H."/>
        </authorList>
    </citation>
    <scope>NUCLEOTIDE SEQUENCE [LARGE SCALE GENOMIC DNA]</scope>
    <source>
        <strain evidence="1 2">K1W22B-8</strain>
    </source>
</reference>
<dbReference type="EMBL" id="QYUK01000008">
    <property type="protein sequence ID" value="RJF94775.1"/>
    <property type="molecule type" value="Genomic_DNA"/>
</dbReference>
<evidence type="ECO:0000313" key="2">
    <source>
        <dbReference type="Proteomes" id="UP000284605"/>
    </source>
</evidence>
<dbReference type="RefSeq" id="WP_119776263.1">
    <property type="nucleotide sequence ID" value="NZ_QYUK01000008.1"/>
</dbReference>
<dbReference type="InterPro" id="IPR010727">
    <property type="entry name" value="DUF1302"/>
</dbReference>
<evidence type="ECO:0000313" key="1">
    <source>
        <dbReference type="EMBL" id="RJF94775.1"/>
    </source>
</evidence>
<protein>
    <submittedName>
        <fullName evidence="1">DUF1302 family protein</fullName>
    </submittedName>
</protein>
<organism evidence="1 2">
    <name type="scientific">Oleomonas cavernae</name>
    <dbReference type="NCBI Taxonomy" id="2320859"/>
    <lineage>
        <taxon>Bacteria</taxon>
        <taxon>Pseudomonadati</taxon>
        <taxon>Pseudomonadota</taxon>
        <taxon>Alphaproteobacteria</taxon>
        <taxon>Acetobacterales</taxon>
        <taxon>Acetobacteraceae</taxon>
        <taxon>Oleomonas</taxon>
    </lineage>
</organism>
<name>A0A418WU61_9PROT</name>
<proteinExistence type="predicted"/>
<keyword evidence="2" id="KW-1185">Reference proteome</keyword>
<dbReference type="Pfam" id="PF06980">
    <property type="entry name" value="DUF1302"/>
    <property type="match status" value="1"/>
</dbReference>
<sequence length="592" mass="65769">MRDRGNGSNRWWSIALGATVVVAPVMSARAVDISFSGFVRQEVAAGISGDENPFNTQGNKYNGVTVALNPLIAGLPTTATRAARSTDNDFNLFATRLELNLDAAFSPDLKAHFTLRGYYDWNVYDDNGDTSFFEAPIRGDDRGSLLEINDNDYMVDLPAAYLDYSNGPLFIRAGNQQIAWGESIFFRVLDVPNGLDLRRHLILDPAAEEFSDKRVPALGIRTSYQVTDNWEIDAFVQQFNPSINANPSTPYNVIPDQFTVHDRYHEVDGSWNVGGRLRGQMGPLGVQFMATSRRNPDGIYRWTKSGGSADLPGLPGSGAVLAETPFQVDPINGVLSAQEWFDYATMVRLNGTAGLNAAVDDFQPFTGLLGAFNAGNNHALAGQELDTFFALSGGLRGHIERIYPYENVFGFGANYVFEDEPDTLFDQLIARIEMSYTPDKKFTSPSLSQRPIESDEWTLALVLEKYYRFTDEFPATYMVFQYLHKSESDLFGRNLDGYGGTAERDPTGVDGYNAFALAIQQPSPTLEWRFDLTVLYDLRGGALFQPGVKWKPDDAWQVDLYSSIITASDDNKNALSTLDFASEAFLRVTRQF</sequence>
<gene>
    <name evidence="1" type="ORF">D3874_02875</name>
</gene>
<dbReference type="OrthoDB" id="9763101at2"/>
<accession>A0A418WU61</accession>